<keyword evidence="2" id="KW-1185">Reference proteome</keyword>
<gene>
    <name evidence="1" type="ORF">J2736_001106</name>
</gene>
<organism evidence="1 2">
    <name type="scientific">Paenibacillus qinlingensis</name>
    <dbReference type="NCBI Taxonomy" id="1837343"/>
    <lineage>
        <taxon>Bacteria</taxon>
        <taxon>Bacillati</taxon>
        <taxon>Bacillota</taxon>
        <taxon>Bacilli</taxon>
        <taxon>Bacillales</taxon>
        <taxon>Paenibacillaceae</taxon>
        <taxon>Paenibacillus</taxon>
    </lineage>
</organism>
<comment type="caution">
    <text evidence="1">The sequence shown here is derived from an EMBL/GenBank/DDBJ whole genome shotgun (WGS) entry which is preliminary data.</text>
</comment>
<accession>A0ABU1NR39</accession>
<dbReference type="Proteomes" id="UP001267290">
    <property type="component" value="Unassembled WGS sequence"/>
</dbReference>
<dbReference type="Gene3D" id="3.20.20.150">
    <property type="entry name" value="Divalent-metal-dependent TIM barrel enzymes"/>
    <property type="match status" value="1"/>
</dbReference>
<protein>
    <submittedName>
        <fullName evidence="1">Sugar phosphate isomerase/epimerase</fullName>
    </submittedName>
</protein>
<dbReference type="SUPFAM" id="SSF51658">
    <property type="entry name" value="Xylose isomerase-like"/>
    <property type="match status" value="1"/>
</dbReference>
<dbReference type="EMBL" id="JAVDSB010000001">
    <property type="protein sequence ID" value="MDR6549923.1"/>
    <property type="molecule type" value="Genomic_DNA"/>
</dbReference>
<dbReference type="RefSeq" id="WP_310224218.1">
    <property type="nucleotide sequence ID" value="NZ_JAVDSB010000001.1"/>
</dbReference>
<name>A0ABU1NR39_9BACL</name>
<sequence length="308" mass="36849">MRNRFLIGQYGCFDESKMQRDFRKGFFGIEACLFETEEDRHRLILASQRNHFQVGIHFPLRPHVSKMRDALFLANSPEMRESSYAWVQSELEYLASMNPTYILFHYPKPVVLDDRVDWRTWRFSDKSEYMSETEMTLTELIERTEVLFQWLTMKSETYGFIPVLEFDALNRYIYETDFLEELLGKYPHIKVCLDTARLYLQEKLDPYFDARKVIHKFARFAYSIHLSTVQIKDSTTNSRHPVLPELDQRDGWAPIEDYLAIITEQNDQVMIMFEHRSDLISEDQLNQCYDWVTHLLNNGKLMRSNHSY</sequence>
<evidence type="ECO:0000313" key="2">
    <source>
        <dbReference type="Proteomes" id="UP001267290"/>
    </source>
</evidence>
<dbReference type="InterPro" id="IPR036237">
    <property type="entry name" value="Xyl_isomerase-like_sf"/>
</dbReference>
<evidence type="ECO:0000313" key="1">
    <source>
        <dbReference type="EMBL" id="MDR6549923.1"/>
    </source>
</evidence>
<keyword evidence="1" id="KW-0413">Isomerase</keyword>
<dbReference type="GO" id="GO:0016853">
    <property type="term" value="F:isomerase activity"/>
    <property type="evidence" value="ECO:0007669"/>
    <property type="project" value="UniProtKB-KW"/>
</dbReference>
<reference evidence="1 2" key="1">
    <citation type="submission" date="2023-07" db="EMBL/GenBank/DDBJ databases">
        <title>Sorghum-associated microbial communities from plants grown in Nebraska, USA.</title>
        <authorList>
            <person name="Schachtman D."/>
        </authorList>
    </citation>
    <scope>NUCLEOTIDE SEQUENCE [LARGE SCALE GENOMIC DNA]</scope>
    <source>
        <strain evidence="1 2">CC258</strain>
    </source>
</reference>
<proteinExistence type="predicted"/>